<evidence type="ECO:0000313" key="18">
    <source>
        <dbReference type="Proteomes" id="UP000244892"/>
    </source>
</evidence>
<evidence type="ECO:0000256" key="10">
    <source>
        <dbReference type="ARBA" id="ARBA00022982"/>
    </source>
</evidence>
<dbReference type="GO" id="GO:0042597">
    <property type="term" value="C:periplasmic space"/>
    <property type="evidence" value="ECO:0007669"/>
    <property type="project" value="UniProtKB-SubCell"/>
</dbReference>
<evidence type="ECO:0000256" key="1">
    <source>
        <dbReference type="ARBA" id="ARBA00002599"/>
    </source>
</evidence>
<dbReference type="Pfam" id="PF03892">
    <property type="entry name" value="NapB"/>
    <property type="match status" value="1"/>
</dbReference>
<organism evidence="17 18">
    <name type="scientific">Aquabacterium olei</name>
    <dbReference type="NCBI Taxonomy" id="1296669"/>
    <lineage>
        <taxon>Bacteria</taxon>
        <taxon>Pseudomonadati</taxon>
        <taxon>Pseudomonadota</taxon>
        <taxon>Betaproteobacteria</taxon>
        <taxon>Burkholderiales</taxon>
        <taxon>Aquabacterium</taxon>
    </lineage>
</organism>
<comment type="function">
    <text evidence="1">Electron transfer subunit of the periplasmic nitrate reductase complex NapAB. Receives electrons from the membrane-anchored tetraheme c-type NapC protein and transfers these to NapA subunit, thus allowing electron flow between membrane and periplasm. Essential for periplasmic nitrate reduction with nitrate as the terminal electron acceptor.</text>
</comment>
<feature type="binding site" description="axial binding residue" evidence="15">
    <location>
        <position position="82"/>
    </location>
    <ligand>
        <name>heme c</name>
        <dbReference type="ChEBI" id="CHEBI:61717"/>
        <label>1</label>
    </ligand>
    <ligandPart>
        <name>Fe</name>
        <dbReference type="ChEBI" id="CHEBI:18248"/>
    </ligandPart>
</feature>
<dbReference type="GO" id="GO:0009061">
    <property type="term" value="P:anaerobic respiration"/>
    <property type="evidence" value="ECO:0007669"/>
    <property type="project" value="InterPro"/>
</dbReference>
<dbReference type="PANTHER" id="PTHR38604">
    <property type="entry name" value="PERIPLASMIC NITRATE REDUCTASE, ELECTRON TRANSFER SUBUNIT"/>
    <property type="match status" value="1"/>
</dbReference>
<comment type="subunit">
    <text evidence="13">Component of the periplasmic nitrate reductase NapAB complex composed of NapA and NapB.</text>
</comment>
<dbReference type="Proteomes" id="UP000244892">
    <property type="component" value="Chromosome"/>
</dbReference>
<feature type="chain" id="PRO_5015960182" description="Periplasmic nitrate reductase, electron transfer subunit" evidence="16">
    <location>
        <begin position="21"/>
        <end position="154"/>
    </location>
</feature>
<keyword evidence="5 13" id="KW-0813">Transport</keyword>
<keyword evidence="6 14" id="KW-0349">Heme</keyword>
<dbReference type="KEGG" id="aon:DEH84_08800"/>
<comment type="PTM">
    <text evidence="14">Binds 2 heme C groups per subunit.</text>
</comment>
<name>A0A2U8FRL9_9BURK</name>
<dbReference type="SUPFAM" id="SSF48695">
    <property type="entry name" value="Multiheme cytochromes"/>
    <property type="match status" value="1"/>
</dbReference>
<evidence type="ECO:0000256" key="6">
    <source>
        <dbReference type="ARBA" id="ARBA00022617"/>
    </source>
</evidence>
<evidence type="ECO:0000256" key="12">
    <source>
        <dbReference type="ARBA" id="ARBA00031832"/>
    </source>
</evidence>
<keyword evidence="18" id="KW-1185">Reference proteome</keyword>
<comment type="subcellular location">
    <subcellularLocation>
        <location evidence="2 13">Periplasm</location>
    </subcellularLocation>
</comment>
<dbReference type="InterPro" id="IPR005591">
    <property type="entry name" value="NapB"/>
</dbReference>
<dbReference type="RefSeq" id="WP_109036517.1">
    <property type="nucleotide sequence ID" value="NZ_CP029210.1"/>
</dbReference>
<dbReference type="Gene3D" id="1.10.1130.10">
    <property type="entry name" value="Flavocytochrome C3, Chain A"/>
    <property type="match status" value="1"/>
</dbReference>
<feature type="binding site" description="covalent" evidence="14">
    <location>
        <position position="81"/>
    </location>
    <ligand>
        <name>heme c</name>
        <dbReference type="ChEBI" id="CHEBI:61717"/>
        <label>1</label>
    </ligand>
</feature>
<evidence type="ECO:0000256" key="4">
    <source>
        <dbReference type="ARBA" id="ARBA00013773"/>
    </source>
</evidence>
<dbReference type="FunFam" id="1.10.1130.10:FF:000001">
    <property type="entry name" value="Periplasmic nitrate reductase, electron transfer subunit"/>
    <property type="match status" value="1"/>
</dbReference>
<evidence type="ECO:0000256" key="2">
    <source>
        <dbReference type="ARBA" id="ARBA00004418"/>
    </source>
</evidence>
<dbReference type="AlphaFoldDB" id="A0A2U8FRL9"/>
<dbReference type="PANTHER" id="PTHR38604:SF1">
    <property type="entry name" value="PERIPLASMIC NITRATE REDUCTASE, ELECTRON TRANSFER SUBUNIT"/>
    <property type="match status" value="1"/>
</dbReference>
<accession>A0A2U8FRL9</accession>
<feature type="binding site" description="axial binding residue" evidence="15">
    <location>
        <position position="64"/>
    </location>
    <ligand>
        <name>heme c</name>
        <dbReference type="ChEBI" id="CHEBI:61717"/>
        <label>1</label>
    </ligand>
    <ligandPart>
        <name>Fe</name>
        <dbReference type="ChEBI" id="CHEBI:18248"/>
    </ligandPart>
</feature>
<evidence type="ECO:0000313" key="17">
    <source>
        <dbReference type="EMBL" id="AWI53517.1"/>
    </source>
</evidence>
<reference evidence="17 18" key="1">
    <citation type="submission" date="2018-05" db="EMBL/GenBank/DDBJ databases">
        <title>complete genome sequence of Aquabacterium olei NBRC 110486.</title>
        <authorList>
            <person name="Tang B."/>
            <person name="Chang J."/>
            <person name="Zhang L."/>
            <person name="Yang H."/>
        </authorList>
    </citation>
    <scope>NUCLEOTIDE SEQUENCE [LARGE SCALE GENOMIC DNA]</scope>
    <source>
        <strain evidence="17 18">NBRC 110486</strain>
    </source>
</reference>
<sequence>MKNMSMALLLGVCLAGGAIAVDMTDRMRGAPIEQTTRPPPLTNADNSDVRRVRNYAMQPPVIPHKIEGYQLDKNANRCMFCHARTKTQESQAPMISTSHYMDRDGNFLAELSPRRYFCLQCHVSQVPQNPLVENRFIDVDTLLNAPAGAARPRK</sequence>
<evidence type="ECO:0000256" key="13">
    <source>
        <dbReference type="PIRNR" id="PIRNR006105"/>
    </source>
</evidence>
<evidence type="ECO:0000256" key="8">
    <source>
        <dbReference type="ARBA" id="ARBA00022729"/>
    </source>
</evidence>
<feature type="binding site" description="covalent" evidence="14">
    <location>
        <position position="118"/>
    </location>
    <ligand>
        <name>heme c</name>
        <dbReference type="ChEBI" id="CHEBI:61717"/>
        <label>2</label>
    </ligand>
</feature>
<keyword evidence="7 15" id="KW-0479">Metal-binding</keyword>
<evidence type="ECO:0000256" key="9">
    <source>
        <dbReference type="ARBA" id="ARBA00022764"/>
    </source>
</evidence>
<dbReference type="InterPro" id="IPR036280">
    <property type="entry name" value="Multihaem_cyt_sf"/>
</dbReference>
<proteinExistence type="inferred from homology"/>
<keyword evidence="9 13" id="KW-0574">Periplasm</keyword>
<feature type="binding site" description="axial binding residue" evidence="15">
    <location>
        <position position="99"/>
    </location>
    <ligand>
        <name>heme c</name>
        <dbReference type="ChEBI" id="CHEBI:61717"/>
        <label>2</label>
    </ligand>
    <ligandPart>
        <name>Fe</name>
        <dbReference type="ChEBI" id="CHEBI:18248"/>
    </ligandPart>
</feature>
<feature type="signal peptide" evidence="16">
    <location>
        <begin position="1"/>
        <end position="20"/>
    </location>
</feature>
<feature type="binding site" description="covalent" evidence="14">
    <location>
        <position position="78"/>
    </location>
    <ligand>
        <name>heme c</name>
        <dbReference type="ChEBI" id="CHEBI:61717"/>
        <label>1</label>
    </ligand>
</feature>
<keyword evidence="10 13" id="KW-0249">Electron transport</keyword>
<feature type="binding site" description="covalent" evidence="14">
    <location>
        <position position="121"/>
    </location>
    <ligand>
        <name>heme c</name>
        <dbReference type="ChEBI" id="CHEBI:61717"/>
        <label>2</label>
    </ligand>
</feature>
<dbReference type="OrthoDB" id="13290at2"/>
<dbReference type="GO" id="GO:0046872">
    <property type="term" value="F:metal ion binding"/>
    <property type="evidence" value="ECO:0007669"/>
    <property type="project" value="UniProtKB-KW"/>
</dbReference>
<keyword evidence="8 16" id="KW-0732">Signal</keyword>
<feature type="binding site" description="axial binding residue" evidence="15">
    <location>
        <position position="122"/>
    </location>
    <ligand>
        <name>heme c</name>
        <dbReference type="ChEBI" id="CHEBI:61717"/>
        <label>2</label>
    </ligand>
    <ligandPart>
        <name>Fe</name>
        <dbReference type="ChEBI" id="CHEBI:18248"/>
    </ligandPart>
</feature>
<dbReference type="EMBL" id="CP029210">
    <property type="protein sequence ID" value="AWI53517.1"/>
    <property type="molecule type" value="Genomic_DNA"/>
</dbReference>
<evidence type="ECO:0000256" key="11">
    <source>
        <dbReference type="ARBA" id="ARBA00023004"/>
    </source>
</evidence>
<evidence type="ECO:0000256" key="15">
    <source>
        <dbReference type="PIRSR" id="PIRSR006105-2"/>
    </source>
</evidence>
<evidence type="ECO:0000256" key="7">
    <source>
        <dbReference type="ARBA" id="ARBA00022723"/>
    </source>
</evidence>
<protein>
    <recommendedName>
        <fullName evidence="4 13">Periplasmic nitrate reductase, electron transfer subunit</fullName>
    </recommendedName>
    <alternativeName>
        <fullName evidence="12 13">Diheme cytochrome c NapB</fullName>
    </alternativeName>
</protein>
<comment type="similarity">
    <text evidence="3 13">Belongs to the NapB family.</text>
</comment>
<evidence type="ECO:0000256" key="3">
    <source>
        <dbReference type="ARBA" id="ARBA00007368"/>
    </source>
</evidence>
<evidence type="ECO:0000256" key="14">
    <source>
        <dbReference type="PIRSR" id="PIRSR006105-1"/>
    </source>
</evidence>
<evidence type="ECO:0000256" key="5">
    <source>
        <dbReference type="ARBA" id="ARBA00022448"/>
    </source>
</evidence>
<evidence type="ECO:0000256" key="16">
    <source>
        <dbReference type="SAM" id="SignalP"/>
    </source>
</evidence>
<dbReference type="PIRSF" id="PIRSF006105">
    <property type="entry name" value="NapB"/>
    <property type="match status" value="1"/>
</dbReference>
<keyword evidence="11 15" id="KW-0408">Iron</keyword>
<gene>
    <name evidence="17" type="ORF">DEH84_08800</name>
</gene>